<comment type="caution">
    <text evidence="3">The sequence shown here is derived from an EMBL/GenBank/DDBJ whole genome shotgun (WGS) entry which is preliminary data.</text>
</comment>
<dbReference type="Pfam" id="PF21056">
    <property type="entry name" value="ZSWIM1-3_RNaseH-like"/>
    <property type="match status" value="1"/>
</dbReference>
<gene>
    <name evidence="3" type="ORF">PR001_g26992</name>
    <name evidence="4" type="ORF">PR002_g22143</name>
</gene>
<dbReference type="EMBL" id="QXFV01004193">
    <property type="protein sequence ID" value="KAE8971112.1"/>
    <property type="molecule type" value="Genomic_DNA"/>
</dbReference>
<accession>A0A6A3HQ43</accession>
<dbReference type="PANTHER" id="PTHR31569">
    <property type="entry name" value="SWIM-TYPE DOMAIN-CONTAINING PROTEIN"/>
    <property type="match status" value="1"/>
</dbReference>
<feature type="region of interest" description="Disordered" evidence="1">
    <location>
        <begin position="1"/>
        <end position="26"/>
    </location>
</feature>
<dbReference type="AlphaFoldDB" id="A0A6A3HQ43"/>
<proteinExistence type="predicted"/>
<evidence type="ECO:0000256" key="1">
    <source>
        <dbReference type="SAM" id="MobiDB-lite"/>
    </source>
</evidence>
<dbReference type="EMBL" id="QXFU01002336">
    <property type="protein sequence ID" value="KAE8987117.1"/>
    <property type="molecule type" value="Genomic_DNA"/>
</dbReference>
<sequence length="284" mass="32355">MQVLPIKETMSGAERNKRVRMSKRDDDESLLVPEEIDPYQRTYICTHGWKKRKSRCEGSRPRQHIRLTDHPFRFVVQWNMAKNSLQVKRGHFVHNHPVSARAFAAYPSSRGVDSATVNARVDGMLAVRAKRSRIYDYLLEHDQNVLQVDVDSMVRAHSASIVGGDDNEATSRELTLFTAANKENVSSVADTEAGETGVISLATAHMRRIFSRFSELLLVDGSHTTNRYNYQLLTFMSMNEFGEGTVVQHSLLEANGDWHMDKAICHFKRLHLWWSGIGQKLVEA</sequence>
<feature type="domain" description="ZSWIM1/3 RNaseH-like" evidence="2">
    <location>
        <begin position="177"/>
        <end position="277"/>
    </location>
</feature>
<evidence type="ECO:0000259" key="2">
    <source>
        <dbReference type="Pfam" id="PF21056"/>
    </source>
</evidence>
<reference evidence="5 6" key="1">
    <citation type="submission" date="2018-09" db="EMBL/GenBank/DDBJ databases">
        <title>Genomic investigation of the strawberry pathogen Phytophthora fragariae indicates pathogenicity is determined by transcriptional variation in three key races.</title>
        <authorList>
            <person name="Adams T.M."/>
            <person name="Armitage A.D."/>
            <person name="Sobczyk M.K."/>
            <person name="Bates H.J."/>
            <person name="Dunwell J.M."/>
            <person name="Nellist C.F."/>
            <person name="Harrison R.J."/>
        </authorList>
    </citation>
    <scope>NUCLEOTIDE SEQUENCE [LARGE SCALE GENOMIC DNA]</scope>
    <source>
        <strain evidence="3 5">SCRP249</strain>
        <strain evidence="4 6">SCRP324</strain>
    </source>
</reference>
<evidence type="ECO:0000313" key="5">
    <source>
        <dbReference type="Proteomes" id="UP000429607"/>
    </source>
</evidence>
<dbReference type="Proteomes" id="UP000435112">
    <property type="component" value="Unassembled WGS sequence"/>
</dbReference>
<evidence type="ECO:0000313" key="3">
    <source>
        <dbReference type="EMBL" id="KAE8971112.1"/>
    </source>
</evidence>
<dbReference type="InterPro" id="IPR052579">
    <property type="entry name" value="Zinc_finger_SWIM"/>
</dbReference>
<dbReference type="OrthoDB" id="113719at2759"/>
<dbReference type="InterPro" id="IPR048324">
    <property type="entry name" value="ZSWIM1-3_RNaseH-like"/>
</dbReference>
<dbReference type="Proteomes" id="UP000429607">
    <property type="component" value="Unassembled WGS sequence"/>
</dbReference>
<evidence type="ECO:0000313" key="4">
    <source>
        <dbReference type="EMBL" id="KAE8987117.1"/>
    </source>
</evidence>
<name>A0A6A3HQ43_9STRA</name>
<evidence type="ECO:0000313" key="6">
    <source>
        <dbReference type="Proteomes" id="UP000435112"/>
    </source>
</evidence>
<protein>
    <recommendedName>
        <fullName evidence="2">ZSWIM1/3 RNaseH-like domain-containing protein</fullName>
    </recommendedName>
</protein>
<dbReference type="PANTHER" id="PTHR31569:SF4">
    <property type="entry name" value="SWIM-TYPE DOMAIN-CONTAINING PROTEIN"/>
    <property type="match status" value="1"/>
</dbReference>
<organism evidence="3 5">
    <name type="scientific">Phytophthora rubi</name>
    <dbReference type="NCBI Taxonomy" id="129364"/>
    <lineage>
        <taxon>Eukaryota</taxon>
        <taxon>Sar</taxon>
        <taxon>Stramenopiles</taxon>
        <taxon>Oomycota</taxon>
        <taxon>Peronosporomycetes</taxon>
        <taxon>Peronosporales</taxon>
        <taxon>Peronosporaceae</taxon>
        <taxon>Phytophthora</taxon>
    </lineage>
</organism>